<evidence type="ECO:0000256" key="2">
    <source>
        <dbReference type="ARBA" id="ARBA00022840"/>
    </source>
</evidence>
<evidence type="ECO:0000313" key="6">
    <source>
        <dbReference type="Proteomes" id="UP001071230"/>
    </source>
</evidence>
<evidence type="ECO:0000256" key="1">
    <source>
        <dbReference type="ARBA" id="ARBA00022741"/>
    </source>
</evidence>
<feature type="domain" description="AAA+ ATPase" evidence="3">
    <location>
        <begin position="175"/>
        <end position="324"/>
    </location>
</feature>
<keyword evidence="2" id="KW-0067">ATP-binding</keyword>
<reference evidence="4" key="2">
    <citation type="submission" date="2020-01" db="EMBL/GenBank/DDBJ databases">
        <authorList>
            <person name="Hornung B."/>
        </authorList>
    </citation>
    <scope>NUCLEOTIDE SEQUENCE</scope>
    <source>
        <strain evidence="4">PacBioINE</strain>
    </source>
</reference>
<dbReference type="KEGG" id="aacx:DEACI_2812"/>
<dbReference type="SUPFAM" id="SSF52540">
    <property type="entry name" value="P-loop containing nucleoside triphosphate hydrolases"/>
    <property type="match status" value="1"/>
</dbReference>
<organism evidence="4">
    <name type="scientific">Acididesulfobacillus acetoxydans</name>
    <dbReference type="NCBI Taxonomy" id="1561005"/>
    <lineage>
        <taxon>Bacteria</taxon>
        <taxon>Bacillati</taxon>
        <taxon>Bacillota</taxon>
        <taxon>Clostridia</taxon>
        <taxon>Eubacteriales</taxon>
        <taxon>Peptococcaceae</taxon>
        <taxon>Acididesulfobacillus</taxon>
    </lineage>
</organism>
<dbReference type="PANTHER" id="PTHR20953:SF3">
    <property type="entry name" value="P-LOOP CONTAINING NUCLEOSIDE TRIPHOSPHATE HYDROLASES SUPERFAMILY PROTEIN"/>
    <property type="match status" value="1"/>
</dbReference>
<keyword evidence="6" id="KW-1185">Reference proteome</keyword>
<dbReference type="Proteomes" id="UP001071230">
    <property type="component" value="Unassembled WGS sequence"/>
</dbReference>
<dbReference type="Proteomes" id="UP000836597">
    <property type="component" value="Chromosome"/>
</dbReference>
<evidence type="ECO:0000313" key="5">
    <source>
        <dbReference type="EMBL" id="CEJ08017.1"/>
    </source>
</evidence>
<dbReference type="SMART" id="SM00382">
    <property type="entry name" value="AAA"/>
    <property type="match status" value="1"/>
</dbReference>
<keyword evidence="1" id="KW-0547">Nucleotide-binding</keyword>
<dbReference type="InterPro" id="IPR027417">
    <property type="entry name" value="P-loop_NTPase"/>
</dbReference>
<evidence type="ECO:0000259" key="3">
    <source>
        <dbReference type="SMART" id="SM00382"/>
    </source>
</evidence>
<dbReference type="RefSeq" id="WP_261487146.1">
    <property type="nucleotide sequence ID" value="NZ_CDGJ01000078.1"/>
</dbReference>
<proteinExistence type="predicted"/>
<gene>
    <name evidence="5" type="ORF">DEACI_2492</name>
    <name evidence="4" type="ORF">DEACI_2812</name>
</gene>
<reference evidence="5" key="1">
    <citation type="submission" date="2014-11" db="EMBL/GenBank/DDBJ databases">
        <authorList>
            <person name="Hornung B.V."/>
        </authorList>
    </citation>
    <scope>NUCLEOTIDE SEQUENCE</scope>
    <source>
        <strain evidence="5">INE</strain>
    </source>
</reference>
<sequence length="352" mass="38327">MPLHYVNSRKPALPVPVRAGEDGEAKVGWDEFLGWFGRRLGRILAQTEIVPGRVEEIRLRVNQPLLLRLAGEDVFLDRTGQPAPAEEAYRVELPDLAETMDRLTQSSLYAAAENLRQGFLTLPGGHRVGITGEAIMKQGSLQTIKHITGLNFRLAQDIRALGLDLLPHLISSERRLYHTLILSAPRAGKTTLLRALIRWLSNGVPELGLPGQAVGVVDERGELAGLWQGVPAYDLGCRTDVLDSCPKALGMGMLIRSMGPEVVAVDEVGHAEDVAAIAEALRSGVSILSTAHAGSLEEARCRPILRDLLAGGIFERAVLLSRRRGPGTVESVLDLARGQEVRPWARVANRKM</sequence>
<dbReference type="NCBIfam" id="TIGR02858">
    <property type="entry name" value="spore_III_AA"/>
    <property type="match status" value="1"/>
</dbReference>
<dbReference type="InterPro" id="IPR003593">
    <property type="entry name" value="AAA+_ATPase"/>
</dbReference>
<evidence type="ECO:0000313" key="4">
    <source>
        <dbReference type="EMBL" id="CAA7602140.1"/>
    </source>
</evidence>
<dbReference type="InterPro" id="IPR014217">
    <property type="entry name" value="Spore_III_AA"/>
</dbReference>
<dbReference type="EMBL" id="CDGJ01000078">
    <property type="protein sequence ID" value="CEJ08017.1"/>
    <property type="molecule type" value="Genomic_DNA"/>
</dbReference>
<dbReference type="PANTHER" id="PTHR20953">
    <property type="entry name" value="KINASE-RELATED"/>
    <property type="match status" value="1"/>
</dbReference>
<name>A0A8S0X621_9FIRM</name>
<dbReference type="AlphaFoldDB" id="A0A8S0X621"/>
<protein>
    <submittedName>
        <fullName evidence="4">Stage III sporulation protein AA</fullName>
    </submittedName>
</protein>
<dbReference type="GO" id="GO:0005524">
    <property type="term" value="F:ATP binding"/>
    <property type="evidence" value="ECO:0007669"/>
    <property type="project" value="UniProtKB-KW"/>
</dbReference>
<dbReference type="InterPro" id="IPR045735">
    <property type="entry name" value="Spore_III_AA_AAA+_ATPase"/>
</dbReference>
<dbReference type="EMBL" id="LR746496">
    <property type="protein sequence ID" value="CAA7602140.1"/>
    <property type="molecule type" value="Genomic_DNA"/>
</dbReference>
<dbReference type="Pfam" id="PF19568">
    <property type="entry name" value="Spore_III_AA"/>
    <property type="match status" value="1"/>
</dbReference>
<dbReference type="Gene3D" id="3.40.50.300">
    <property type="entry name" value="P-loop containing nucleotide triphosphate hydrolases"/>
    <property type="match status" value="1"/>
</dbReference>
<accession>A0A8S0X621</accession>